<dbReference type="PANTHER" id="PTHR30572">
    <property type="entry name" value="MEMBRANE COMPONENT OF TRANSPORTER-RELATED"/>
    <property type="match status" value="1"/>
</dbReference>
<dbReference type="InterPro" id="IPR003838">
    <property type="entry name" value="ABC3_permease_C"/>
</dbReference>
<keyword evidence="4 7" id="KW-1133">Transmembrane helix</keyword>
<keyword evidence="11" id="KW-1185">Reference proteome</keyword>
<name>A0AAU9DBQ8_9LACO</name>
<protein>
    <submittedName>
        <fullName evidence="10">ABC transporter permease</fullName>
    </submittedName>
</protein>
<evidence type="ECO:0000259" key="9">
    <source>
        <dbReference type="Pfam" id="PF12704"/>
    </source>
</evidence>
<evidence type="ECO:0000313" key="11">
    <source>
        <dbReference type="Proteomes" id="UP001321804"/>
    </source>
</evidence>
<dbReference type="InterPro" id="IPR050250">
    <property type="entry name" value="Macrolide_Exporter_MacB"/>
</dbReference>
<evidence type="ECO:0000256" key="6">
    <source>
        <dbReference type="ARBA" id="ARBA00038076"/>
    </source>
</evidence>
<keyword evidence="2" id="KW-1003">Cell membrane</keyword>
<feature type="domain" description="ABC3 transporter permease C-terminal" evidence="8">
    <location>
        <begin position="273"/>
        <end position="385"/>
    </location>
</feature>
<dbReference type="Proteomes" id="UP001321804">
    <property type="component" value="Chromosome"/>
</dbReference>
<dbReference type="KEGG" id="xak:KIMC2_01680"/>
<accession>A0AAU9DBQ8</accession>
<sequence>MRIRELFTSALRSLWSNKRRSILTMLGIIIGIAAVITILSLGDGLRIDTLKNLQADSDGKQSSQIQFGSMTDDQSISGFNENDVNKVQENGKVAKVKIQSDDKGMVFGEGTINGQKTNSDLYLVSKPNRKFLVQGRGITKEDLLAENPVALVNESTAKKGYKTVKNALNASIELGGINYTIVGVISNDARKEEYNTYQIVVPRKLYSANVPKNTMKLTFVMGADVAKETDKITEQLNKTGSQHNLGRYNYNNESEFLKQASDSIKAITYFVVAIAGISLFIAGIGVMNMMYISVSERTQEIGIRMAVGATQRQILWQFLIEAVTLTLIGGMVGYLSGLGIARAVSNFMPFKASVTFSTFLLAFGTSTIIGIVFGILPAKTASNKNLIEILR</sequence>
<evidence type="ECO:0000256" key="4">
    <source>
        <dbReference type="ARBA" id="ARBA00022989"/>
    </source>
</evidence>
<dbReference type="GO" id="GO:0022857">
    <property type="term" value="F:transmembrane transporter activity"/>
    <property type="evidence" value="ECO:0007669"/>
    <property type="project" value="TreeGrafter"/>
</dbReference>
<dbReference type="AlphaFoldDB" id="A0AAU9DBQ8"/>
<dbReference type="Pfam" id="PF12704">
    <property type="entry name" value="MacB_PCD"/>
    <property type="match status" value="1"/>
</dbReference>
<evidence type="ECO:0000256" key="2">
    <source>
        <dbReference type="ARBA" id="ARBA00022475"/>
    </source>
</evidence>
<evidence type="ECO:0000256" key="1">
    <source>
        <dbReference type="ARBA" id="ARBA00004651"/>
    </source>
</evidence>
<gene>
    <name evidence="10" type="ORF">KIMC2_01680</name>
</gene>
<evidence type="ECO:0000256" key="3">
    <source>
        <dbReference type="ARBA" id="ARBA00022692"/>
    </source>
</evidence>
<evidence type="ECO:0000256" key="7">
    <source>
        <dbReference type="SAM" id="Phobius"/>
    </source>
</evidence>
<comment type="subcellular location">
    <subcellularLocation>
        <location evidence="1">Cell membrane</location>
        <topology evidence="1">Multi-pass membrane protein</topology>
    </subcellularLocation>
</comment>
<feature type="transmembrane region" description="Helical" evidence="7">
    <location>
        <begin position="267"/>
        <end position="294"/>
    </location>
</feature>
<evidence type="ECO:0000259" key="8">
    <source>
        <dbReference type="Pfam" id="PF02687"/>
    </source>
</evidence>
<evidence type="ECO:0000256" key="5">
    <source>
        <dbReference type="ARBA" id="ARBA00023136"/>
    </source>
</evidence>
<dbReference type="RefSeq" id="WP_317697078.1">
    <property type="nucleotide sequence ID" value="NZ_AP026801.1"/>
</dbReference>
<evidence type="ECO:0000313" key="10">
    <source>
        <dbReference type="EMBL" id="BDR55606.1"/>
    </source>
</evidence>
<feature type="transmembrane region" description="Helical" evidence="7">
    <location>
        <begin position="314"/>
        <end position="336"/>
    </location>
</feature>
<feature type="transmembrane region" description="Helical" evidence="7">
    <location>
        <begin position="21"/>
        <end position="42"/>
    </location>
</feature>
<keyword evidence="3 7" id="KW-0812">Transmembrane</keyword>
<feature type="transmembrane region" description="Helical" evidence="7">
    <location>
        <begin position="356"/>
        <end position="376"/>
    </location>
</feature>
<keyword evidence="5 7" id="KW-0472">Membrane</keyword>
<organism evidence="10 11">
    <name type="scientific">Xylocopilactobacillus apis</name>
    <dbReference type="NCBI Taxonomy" id="2932183"/>
    <lineage>
        <taxon>Bacteria</taxon>
        <taxon>Bacillati</taxon>
        <taxon>Bacillota</taxon>
        <taxon>Bacilli</taxon>
        <taxon>Lactobacillales</taxon>
        <taxon>Lactobacillaceae</taxon>
        <taxon>Xylocopilactobacillus</taxon>
    </lineage>
</organism>
<dbReference type="GO" id="GO:0005886">
    <property type="term" value="C:plasma membrane"/>
    <property type="evidence" value="ECO:0007669"/>
    <property type="project" value="UniProtKB-SubCell"/>
</dbReference>
<dbReference type="Pfam" id="PF02687">
    <property type="entry name" value="FtsX"/>
    <property type="match status" value="1"/>
</dbReference>
<dbReference type="PANTHER" id="PTHR30572:SF4">
    <property type="entry name" value="ABC TRANSPORTER PERMEASE YTRF"/>
    <property type="match status" value="1"/>
</dbReference>
<comment type="similarity">
    <text evidence="6">Belongs to the ABC-4 integral membrane protein family.</text>
</comment>
<dbReference type="InterPro" id="IPR025857">
    <property type="entry name" value="MacB_PCD"/>
</dbReference>
<dbReference type="EMBL" id="AP026801">
    <property type="protein sequence ID" value="BDR55606.1"/>
    <property type="molecule type" value="Genomic_DNA"/>
</dbReference>
<feature type="domain" description="MacB-like periplasmic core" evidence="9">
    <location>
        <begin position="21"/>
        <end position="214"/>
    </location>
</feature>
<reference evidence="10 11" key="1">
    <citation type="journal article" date="2023" name="Microbiol. Spectr.">
        <title>Symbiosis of Carpenter Bees with Uncharacterized Lactic Acid Bacteria Showing NAD Auxotrophy.</title>
        <authorList>
            <person name="Kawasaki S."/>
            <person name="Ozawa K."/>
            <person name="Mori T."/>
            <person name="Yamamoto A."/>
            <person name="Ito M."/>
            <person name="Ohkuma M."/>
            <person name="Sakamoto M."/>
            <person name="Matsutani M."/>
        </authorList>
    </citation>
    <scope>NUCLEOTIDE SEQUENCE [LARGE SCALE GENOMIC DNA]</scope>
    <source>
        <strain evidence="10 11">KimC2</strain>
    </source>
</reference>
<proteinExistence type="inferred from homology"/>